<feature type="compositionally biased region" description="Basic and acidic residues" evidence="1">
    <location>
        <begin position="103"/>
        <end position="114"/>
    </location>
</feature>
<dbReference type="Gene3D" id="2.130.10.10">
    <property type="entry name" value="YVTN repeat-like/Quinoprotein amine dehydrogenase"/>
    <property type="match status" value="1"/>
</dbReference>
<dbReference type="PANTHER" id="PTHR23287">
    <property type="entry name" value="RUBY-EYE2-LIKE PROTEIN"/>
    <property type="match status" value="1"/>
</dbReference>
<gene>
    <name evidence="2" type="ORF">Bathy03g04730</name>
</gene>
<evidence type="ECO:0000313" key="2">
    <source>
        <dbReference type="EMBL" id="CCO15392.1"/>
    </source>
</evidence>
<dbReference type="AlphaFoldDB" id="K8EBS8"/>
<evidence type="ECO:0000313" key="3">
    <source>
        <dbReference type="Proteomes" id="UP000198341"/>
    </source>
</evidence>
<proteinExistence type="predicted"/>
<dbReference type="PANTHER" id="PTHR23287:SF16">
    <property type="entry name" value="TECTONIN BETA-PROPELLER REPEAT-CONTAINING PROTEIN 2"/>
    <property type="match status" value="1"/>
</dbReference>
<reference evidence="2 3" key="1">
    <citation type="submission" date="2011-10" db="EMBL/GenBank/DDBJ databases">
        <authorList>
            <person name="Genoscope - CEA"/>
        </authorList>
    </citation>
    <scope>NUCLEOTIDE SEQUENCE [LARGE SCALE GENOMIC DNA]</scope>
    <source>
        <strain evidence="2 3">RCC 1105</strain>
    </source>
</reference>
<feature type="region of interest" description="Disordered" evidence="1">
    <location>
        <begin position="1"/>
        <end position="38"/>
    </location>
</feature>
<dbReference type="RefSeq" id="XP_007513955.1">
    <property type="nucleotide sequence ID" value="XM_007513893.1"/>
</dbReference>
<dbReference type="SUPFAM" id="SSF50978">
    <property type="entry name" value="WD40 repeat-like"/>
    <property type="match status" value="1"/>
</dbReference>
<protein>
    <submittedName>
        <fullName evidence="2">Uncharacterized protein</fullName>
    </submittedName>
</protein>
<dbReference type="Proteomes" id="UP000198341">
    <property type="component" value="Chromosome 3"/>
</dbReference>
<evidence type="ECO:0000256" key="1">
    <source>
        <dbReference type="SAM" id="MobiDB-lite"/>
    </source>
</evidence>
<keyword evidence="3" id="KW-1185">Reference proteome</keyword>
<name>K8EBS8_9CHLO</name>
<dbReference type="OrthoDB" id="19493at2759"/>
<feature type="region of interest" description="Disordered" evidence="1">
    <location>
        <begin position="746"/>
        <end position="798"/>
    </location>
</feature>
<accession>K8EBS8</accession>
<dbReference type="InterPro" id="IPR036322">
    <property type="entry name" value="WD40_repeat_dom_sf"/>
</dbReference>
<feature type="compositionally biased region" description="Basic and acidic residues" evidence="1">
    <location>
        <begin position="746"/>
        <end position="758"/>
    </location>
</feature>
<feature type="region of interest" description="Disordered" evidence="1">
    <location>
        <begin position="99"/>
        <end position="119"/>
    </location>
</feature>
<organism evidence="2 3">
    <name type="scientific">Bathycoccus prasinos</name>
    <dbReference type="NCBI Taxonomy" id="41875"/>
    <lineage>
        <taxon>Eukaryota</taxon>
        <taxon>Viridiplantae</taxon>
        <taxon>Chlorophyta</taxon>
        <taxon>Mamiellophyceae</taxon>
        <taxon>Mamiellales</taxon>
        <taxon>Bathycoccaceae</taxon>
        <taxon>Bathycoccus</taxon>
    </lineage>
</organism>
<dbReference type="EMBL" id="FO082276">
    <property type="protein sequence ID" value="CCO15392.1"/>
    <property type="molecule type" value="Genomic_DNA"/>
</dbReference>
<dbReference type="GeneID" id="19017010"/>
<sequence>MSSDVSSPSSLSSKKAKIQNPRGVGGEQRQEKEDQLEEEEVKIKTEFRNVFYSTSKDISDVCGPRVRFTCIDCNERVVALGANTGSVYCFARTYVEKKTKKKKDGDKEEEEKKNSSVSSTEEGRLRFLAVISPQSIKRTDAQTGRTMVTSQVIQKVKLSPDGNMAAIAYASGVLHVISFKSGSSNNSSNSSTPPAGRTIALLRKAHASQIITALTWSNDGNVVYCGDDAGMVTLTDISAFTKYFKTGDGSDVLKKKKDDAIAGTSTGSGSSNNKNKSGGGGNKDNSNSVGQNESQLLEFEPIFCAKFVKCDSLLPGMEDGSEACYQIDCSKSNLSTLLSSRSKASVLAVNSGEQEVIGTKPRDGSFGACFHEMCKSAIGMDYGEEGVEKKREWALCSRPGRRLWITTVEVNEGDEVVPKVDVVATLRPDLPWPTTPTILGYPESCFEFKSNSDRIKRMQKRFEFGTLTPFGDDNRMCLSVAQKSVAIVDVARATVAEWFPLREPETIARGNFASGFSDFAVSGRSVFFLTKSATEPTIEAESSVGSIVWCFEVSSDEDSTKRKEVRELCKVDTSEQPMVSSSSSVVVSGNAHAANIEEKAAILAKLAKEVKPKPPSKLELLKQQHSLEANSDSEEVLYDEEVYPKISNASDVNAIFFYNPSGKSRKREAQDEKICAKAIVSGLLDSEFNCFSEDPELMELFESLDLLGLDPTRNYDQRAEMTRASTGHVAAAMAMHEQNLLAEKNGEGNKMDEDDSRKHPSSSSRSGKTNTKSPIHRLKENHHEQPETPRTPKTTDDVLTSHEILNVSRECCDPSSTRQDMTLALQAVPSIAAKTIVIESSRALFVRLIQDVFSDDENIKALSKSLENLALSAGEVLGADAVLRCLKVACEDPDVRDHAEASALDTPSGAMLSHVVTNITLQLINEHHVRNRIH</sequence>
<dbReference type="KEGG" id="bpg:Bathy03g04730"/>
<feature type="compositionally biased region" description="Low complexity" evidence="1">
    <location>
        <begin position="1"/>
        <end position="13"/>
    </location>
</feature>
<feature type="compositionally biased region" description="Low complexity" evidence="1">
    <location>
        <begin position="267"/>
        <end position="276"/>
    </location>
</feature>
<dbReference type="InterPro" id="IPR015943">
    <property type="entry name" value="WD40/YVTN_repeat-like_dom_sf"/>
</dbReference>
<feature type="compositionally biased region" description="Basic and acidic residues" evidence="1">
    <location>
        <begin position="777"/>
        <end position="787"/>
    </location>
</feature>
<feature type="region of interest" description="Disordered" evidence="1">
    <location>
        <begin position="261"/>
        <end position="291"/>
    </location>
</feature>